<evidence type="ECO:0000256" key="1">
    <source>
        <dbReference type="SAM" id="Phobius"/>
    </source>
</evidence>
<name>A0A450VZL6_9GAMM</name>
<keyword evidence="1" id="KW-0472">Membrane</keyword>
<feature type="transmembrane region" description="Helical" evidence="1">
    <location>
        <begin position="46"/>
        <end position="64"/>
    </location>
</feature>
<feature type="transmembrane region" description="Helical" evidence="1">
    <location>
        <begin position="84"/>
        <end position="104"/>
    </location>
</feature>
<organism evidence="2">
    <name type="scientific">Candidatus Kentrum sp. LPFa</name>
    <dbReference type="NCBI Taxonomy" id="2126335"/>
    <lineage>
        <taxon>Bacteria</taxon>
        <taxon>Pseudomonadati</taxon>
        <taxon>Pseudomonadota</taxon>
        <taxon>Gammaproteobacteria</taxon>
        <taxon>Candidatus Kentrum</taxon>
    </lineage>
</organism>
<dbReference type="EMBL" id="CAADFK010000013">
    <property type="protein sequence ID" value="VFK10248.1"/>
    <property type="molecule type" value="Genomic_DNA"/>
</dbReference>
<protein>
    <submittedName>
        <fullName evidence="2">Uncharacterized protein</fullName>
    </submittedName>
</protein>
<keyword evidence="1" id="KW-0812">Transmembrane</keyword>
<accession>A0A450VZL6</accession>
<gene>
    <name evidence="2" type="ORF">BECKLPF1236B_GA0070989_101316</name>
</gene>
<feature type="transmembrane region" description="Helical" evidence="1">
    <location>
        <begin position="116"/>
        <end position="140"/>
    </location>
</feature>
<evidence type="ECO:0000313" key="2">
    <source>
        <dbReference type="EMBL" id="VFK10248.1"/>
    </source>
</evidence>
<proteinExistence type="predicted"/>
<sequence>MTDTNGNQDKIPPAPRGHKSAVTIASATAVLLVAFLLGIFEGEWETAVIMFVLVALLSSIVPYFKEDGDEFKEGDSKNAFRLFVNIPMGILFAGIIVFSIAYSLKTCEHPYIIAFIKWSLLVLAVFVTAVSMFITVKVVVACIGGVRNRRFHVHHG</sequence>
<feature type="transmembrane region" description="Helical" evidence="1">
    <location>
        <begin position="21"/>
        <end position="40"/>
    </location>
</feature>
<dbReference type="AlphaFoldDB" id="A0A450VZL6"/>
<keyword evidence="1" id="KW-1133">Transmembrane helix</keyword>
<reference evidence="2" key="1">
    <citation type="submission" date="2019-02" db="EMBL/GenBank/DDBJ databases">
        <authorList>
            <person name="Gruber-Vodicka R. H."/>
            <person name="Seah K. B. B."/>
        </authorList>
    </citation>
    <scope>NUCLEOTIDE SEQUENCE</scope>
    <source>
        <strain evidence="2">BECK_S313</strain>
    </source>
</reference>